<gene>
    <name evidence="1" type="ORF">CB5_LOCUS1063</name>
</gene>
<evidence type="ECO:0008006" key="2">
    <source>
        <dbReference type="Google" id="ProtNLM"/>
    </source>
</evidence>
<reference evidence="1" key="1">
    <citation type="submission" date="2020-07" db="EMBL/GenBank/DDBJ databases">
        <authorList>
            <person name="Lin J."/>
        </authorList>
    </citation>
    <scope>NUCLEOTIDE SEQUENCE</scope>
</reference>
<evidence type="ECO:0000313" key="1">
    <source>
        <dbReference type="EMBL" id="CAD1817852.1"/>
    </source>
</evidence>
<name>A0A6V7NGY9_ANACO</name>
<accession>A0A6V7NGY9</accession>
<dbReference type="SUPFAM" id="SSF50630">
    <property type="entry name" value="Acid proteases"/>
    <property type="match status" value="1"/>
</dbReference>
<proteinExistence type="predicted"/>
<dbReference type="Gene3D" id="2.40.70.10">
    <property type="entry name" value="Acid Proteases"/>
    <property type="match status" value="1"/>
</dbReference>
<protein>
    <recommendedName>
        <fullName evidence="2">Chromo domain-containing protein</fullName>
    </recommendedName>
</protein>
<organism evidence="1">
    <name type="scientific">Ananas comosus var. bracteatus</name>
    <name type="common">red pineapple</name>
    <dbReference type="NCBI Taxonomy" id="296719"/>
    <lineage>
        <taxon>Eukaryota</taxon>
        <taxon>Viridiplantae</taxon>
        <taxon>Streptophyta</taxon>
        <taxon>Embryophyta</taxon>
        <taxon>Tracheophyta</taxon>
        <taxon>Spermatophyta</taxon>
        <taxon>Magnoliopsida</taxon>
        <taxon>Liliopsida</taxon>
        <taxon>Poales</taxon>
        <taxon>Bromeliaceae</taxon>
        <taxon>Bromelioideae</taxon>
        <taxon>Ananas</taxon>
    </lineage>
</organism>
<dbReference type="InterPro" id="IPR016197">
    <property type="entry name" value="Chromo-like_dom_sf"/>
</dbReference>
<dbReference type="InterPro" id="IPR021109">
    <property type="entry name" value="Peptidase_aspartic_dom_sf"/>
</dbReference>
<dbReference type="CDD" id="cd00303">
    <property type="entry name" value="retropepsin_like"/>
    <property type="match status" value="1"/>
</dbReference>
<dbReference type="AlphaFoldDB" id="A0A6V7NGY9"/>
<dbReference type="Pfam" id="PF08284">
    <property type="entry name" value="RVP_2"/>
    <property type="match status" value="1"/>
</dbReference>
<sequence length="410" mass="45522">MSRSSERLGTKGRPRGLRLRVRVRRTLGGRRSILGASSVDAAQQRIEEDLIGAGPPVCDLRWSPLPTAVSTAGGQVLPVRPGGPRAYRVPERFFTGTVDCIGTGSTSRQPRDSVDTVPAWAATRPAPERGISTGPSGRMYAAQTEEAAAAEDVVAGIILLDGIRVRALFDTGASHSFIDRLFAELHGIPLVSLLHTGHVVVPDHVLDIREYSPSCPVRVGDWIMPVDLLALRKLGDFDVVLGMDWLTKYYATIDCKSRTVTFREPGQTEVVFSGCRSSLFAMSISSSRARQLISRGCVAYLASVVLRGEDDTLGLRISRWCGSFRMCFQPSFRYIPDPAHVLEVIPVELREDLSFEEQPVKILAREMKKLRNRDIPYVKVLWSNHGEREATWELENALQERYPHLFQIES</sequence>
<dbReference type="EMBL" id="LR862138">
    <property type="protein sequence ID" value="CAD1817852.1"/>
    <property type="molecule type" value="Genomic_DNA"/>
</dbReference>
<dbReference type="PANTHER" id="PTHR46148:SF60">
    <property type="entry name" value="CHROMO DOMAIN-CONTAINING PROTEIN"/>
    <property type="match status" value="1"/>
</dbReference>
<dbReference type="SUPFAM" id="SSF54160">
    <property type="entry name" value="Chromo domain-like"/>
    <property type="match status" value="1"/>
</dbReference>
<dbReference type="PANTHER" id="PTHR46148">
    <property type="entry name" value="CHROMO DOMAIN-CONTAINING PROTEIN"/>
    <property type="match status" value="1"/>
</dbReference>